<sequence>MITFTWGTRRPELEVPQPIVVLDLRGSDSPSHTYAQALAACDAHRGGVRLVLISEEKRVADARVNPATLDVHVQYAGVELPDPAWAACRDVARSLPSPDAVLLATSFAVRALDEDRRSHVLQVAPTPILTGVPCLTVEGLPLGLRMLAKA</sequence>
<reference evidence="1 2" key="1">
    <citation type="journal article" date="2011" name="Stand. Genomic Sci.">
        <title>Complete genome sequence of Deinococcus maricopensis type strain (LB-34).</title>
        <authorList>
            <person name="Pukall R."/>
            <person name="Zeytun A."/>
            <person name="Lucas S."/>
            <person name="Lapidus A."/>
            <person name="Hammon N."/>
            <person name="Deshpande S."/>
            <person name="Nolan M."/>
            <person name="Cheng J.F."/>
            <person name="Pitluck S."/>
            <person name="Liolios K."/>
            <person name="Pagani I."/>
            <person name="Mikhailova N."/>
            <person name="Ivanova N."/>
            <person name="Mavromatis K."/>
            <person name="Pati A."/>
            <person name="Tapia R."/>
            <person name="Han C."/>
            <person name="Goodwin L."/>
            <person name="Chen A."/>
            <person name="Palaniappan K."/>
            <person name="Land M."/>
            <person name="Hauser L."/>
            <person name="Chang Y.J."/>
            <person name="Jeffries C.D."/>
            <person name="Brambilla E.M."/>
            <person name="Rohde M."/>
            <person name="Goker M."/>
            <person name="Detter J.C."/>
            <person name="Woyke T."/>
            <person name="Bristow J."/>
            <person name="Eisen J.A."/>
            <person name="Markowitz V."/>
            <person name="Hugenholtz P."/>
            <person name="Kyrpides N.C."/>
            <person name="Klenk H.P."/>
        </authorList>
    </citation>
    <scope>NUCLEOTIDE SEQUENCE [LARGE SCALE GENOMIC DNA]</scope>
    <source>
        <strain evidence="2">DSM 21211 / LMG 22137 / NRRL B-23946 / LB-34</strain>
    </source>
</reference>
<keyword evidence="2" id="KW-1185">Reference proteome</keyword>
<dbReference type="AlphaFoldDB" id="E8U317"/>
<dbReference type="KEGG" id="dmr:Deima_0091"/>
<gene>
    <name evidence="1" type="ordered locus">Deima_0091</name>
</gene>
<protein>
    <submittedName>
        <fullName evidence="1">Uncharacterized protein</fullName>
    </submittedName>
</protein>
<dbReference type="Proteomes" id="UP000008635">
    <property type="component" value="Chromosome"/>
</dbReference>
<accession>E8U317</accession>
<organism evidence="1 2">
    <name type="scientific">Deinococcus maricopensis (strain DSM 21211 / LMG 22137 / NRRL B-23946 / LB-34)</name>
    <dbReference type="NCBI Taxonomy" id="709986"/>
    <lineage>
        <taxon>Bacteria</taxon>
        <taxon>Thermotogati</taxon>
        <taxon>Deinococcota</taxon>
        <taxon>Deinococci</taxon>
        <taxon>Deinococcales</taxon>
        <taxon>Deinococcaceae</taxon>
        <taxon>Deinococcus</taxon>
    </lineage>
</organism>
<name>E8U317_DEIML</name>
<reference evidence="2" key="2">
    <citation type="submission" date="2011-01" db="EMBL/GenBank/DDBJ databases">
        <title>The complete genome of Deinococcus maricopensis DSM 21211.</title>
        <authorList>
            <consortium name="US DOE Joint Genome Institute (JGI-PGF)"/>
            <person name="Lucas S."/>
            <person name="Copeland A."/>
            <person name="Lapidus A."/>
            <person name="Goodwin L."/>
            <person name="Pitluck S."/>
            <person name="Kyrpides N."/>
            <person name="Mavromatis K."/>
            <person name="Pagani I."/>
            <person name="Ivanova N."/>
            <person name="Ovchinnikova G."/>
            <person name="Zeytun A."/>
            <person name="Detter J.C."/>
            <person name="Han C."/>
            <person name="Land M."/>
            <person name="Hauser L."/>
            <person name="Markowitz V."/>
            <person name="Cheng J.-F."/>
            <person name="Hugenholtz P."/>
            <person name="Woyke T."/>
            <person name="Wu D."/>
            <person name="Pukall R."/>
            <person name="Gehrich-Schroeter G."/>
            <person name="Brambilla E."/>
            <person name="Klenk H.-P."/>
            <person name="Eisen J.A."/>
        </authorList>
    </citation>
    <scope>NUCLEOTIDE SEQUENCE [LARGE SCALE GENOMIC DNA]</scope>
    <source>
        <strain evidence="2">DSM 21211 / LMG 22137 / NRRL B-23946 / LB-34</strain>
    </source>
</reference>
<evidence type="ECO:0000313" key="1">
    <source>
        <dbReference type="EMBL" id="ADV65755.1"/>
    </source>
</evidence>
<dbReference type="STRING" id="709986.Deima_0091"/>
<dbReference type="EMBL" id="CP002454">
    <property type="protein sequence ID" value="ADV65755.1"/>
    <property type="molecule type" value="Genomic_DNA"/>
</dbReference>
<proteinExistence type="predicted"/>
<dbReference type="RefSeq" id="WP_013555260.1">
    <property type="nucleotide sequence ID" value="NC_014958.1"/>
</dbReference>
<dbReference type="HOGENOM" id="CLU_1774335_0_0_0"/>
<evidence type="ECO:0000313" key="2">
    <source>
        <dbReference type="Proteomes" id="UP000008635"/>
    </source>
</evidence>